<evidence type="ECO:0000313" key="2">
    <source>
        <dbReference type="Proteomes" id="UP001060215"/>
    </source>
</evidence>
<proteinExistence type="predicted"/>
<evidence type="ECO:0000313" key="1">
    <source>
        <dbReference type="EMBL" id="KAI7990888.1"/>
    </source>
</evidence>
<protein>
    <submittedName>
        <fullName evidence="1">Pentatricopeptide repeat-containing protein</fullName>
    </submittedName>
</protein>
<accession>A0ACC0FQJ3</accession>
<dbReference type="EMBL" id="CM045770">
    <property type="protein sequence ID" value="KAI7990888.1"/>
    <property type="molecule type" value="Genomic_DNA"/>
</dbReference>
<keyword evidence="2" id="KW-1185">Reference proteome</keyword>
<comment type="caution">
    <text evidence="1">The sequence shown here is derived from an EMBL/GenBank/DDBJ whole genome shotgun (WGS) entry which is preliminary data.</text>
</comment>
<name>A0ACC0FQJ3_9ERIC</name>
<sequence length="181" mass="20575">MATVISACAHIGVLNLGKEIHLYVMQNEFNRDAYLGSTLVDMYAKCGSLDRFFLVFFKLREKNLFYWNSIIEGLAVHGLVKEGCRRFLNMTCDFSVPPEIQHYEYMVDLLCKAGLIKDALELIQSMQIMPNSVIWGALLSGCKLYKNLEIAQVVVNKLMVLEPNNSGCYTLLVNMYAESNR</sequence>
<dbReference type="Proteomes" id="UP001060215">
    <property type="component" value="Chromosome 13"/>
</dbReference>
<reference evidence="1 2" key="1">
    <citation type="journal article" date="2022" name="Plant J.">
        <title>Chromosome-level genome of Camellia lanceoleosa provides a valuable resource for understanding genome evolution and self-incompatibility.</title>
        <authorList>
            <person name="Gong W."/>
            <person name="Xiao S."/>
            <person name="Wang L."/>
            <person name="Liao Z."/>
            <person name="Chang Y."/>
            <person name="Mo W."/>
            <person name="Hu G."/>
            <person name="Li W."/>
            <person name="Zhao G."/>
            <person name="Zhu H."/>
            <person name="Hu X."/>
            <person name="Ji K."/>
            <person name="Xiang X."/>
            <person name="Song Q."/>
            <person name="Yuan D."/>
            <person name="Jin S."/>
            <person name="Zhang L."/>
        </authorList>
    </citation>
    <scope>NUCLEOTIDE SEQUENCE [LARGE SCALE GENOMIC DNA]</scope>
    <source>
        <strain evidence="1">SQ_2022a</strain>
    </source>
</reference>
<organism evidence="1 2">
    <name type="scientific">Camellia lanceoleosa</name>
    <dbReference type="NCBI Taxonomy" id="1840588"/>
    <lineage>
        <taxon>Eukaryota</taxon>
        <taxon>Viridiplantae</taxon>
        <taxon>Streptophyta</taxon>
        <taxon>Embryophyta</taxon>
        <taxon>Tracheophyta</taxon>
        <taxon>Spermatophyta</taxon>
        <taxon>Magnoliopsida</taxon>
        <taxon>eudicotyledons</taxon>
        <taxon>Gunneridae</taxon>
        <taxon>Pentapetalae</taxon>
        <taxon>asterids</taxon>
        <taxon>Ericales</taxon>
        <taxon>Theaceae</taxon>
        <taxon>Camellia</taxon>
    </lineage>
</organism>
<gene>
    <name evidence="1" type="ORF">LOK49_LG12G01468</name>
</gene>